<keyword evidence="11" id="KW-0963">Cytoplasm</keyword>
<comment type="function">
    <text evidence="5 11">Specifically methylates the uridine in position 2552 of 23S rRNA at the 2'-O position of the ribose in the fully assembled 50S ribosomal subunit.</text>
</comment>
<dbReference type="GO" id="GO:0008650">
    <property type="term" value="F:rRNA (uridine-2'-O-)-methyltransferase activity"/>
    <property type="evidence" value="ECO:0007669"/>
    <property type="project" value="UniProtKB-UniRule"/>
</dbReference>
<evidence type="ECO:0000259" key="13">
    <source>
        <dbReference type="Pfam" id="PF01728"/>
    </source>
</evidence>
<proteinExistence type="inferred from homology"/>
<dbReference type="EC" id="2.1.1.166" evidence="6 11"/>
<evidence type="ECO:0000313" key="15">
    <source>
        <dbReference type="Proteomes" id="UP001063350"/>
    </source>
</evidence>
<feature type="binding site" evidence="11">
    <location>
        <position position="113"/>
    </location>
    <ligand>
        <name>S-adenosyl-L-methionine</name>
        <dbReference type="ChEBI" id="CHEBI:59789"/>
    </ligand>
</feature>
<feature type="active site" description="Proton acceptor" evidence="11 12">
    <location>
        <position position="153"/>
    </location>
</feature>
<dbReference type="KEGG" id="ddu:GF1_20810"/>
<keyword evidence="2 11" id="KW-0489">Methyltransferase</keyword>
<feature type="binding site" evidence="11">
    <location>
        <position position="90"/>
    </location>
    <ligand>
        <name>S-adenosyl-L-methionine</name>
        <dbReference type="ChEBI" id="CHEBI:59789"/>
    </ligand>
</feature>
<dbReference type="Proteomes" id="UP001063350">
    <property type="component" value="Chromosome"/>
</dbReference>
<dbReference type="PIRSF" id="PIRSF005461">
    <property type="entry name" value="23S_rRNA_mtase"/>
    <property type="match status" value="1"/>
</dbReference>
<keyword evidence="4 11" id="KW-0949">S-adenosyl-L-methionine</keyword>
<feature type="binding site" evidence="11">
    <location>
        <position position="69"/>
    </location>
    <ligand>
        <name>S-adenosyl-L-methionine</name>
        <dbReference type="ChEBI" id="CHEBI:59789"/>
    </ligand>
</feature>
<dbReference type="PANTHER" id="PTHR10920">
    <property type="entry name" value="RIBOSOMAL RNA METHYLTRANSFERASE"/>
    <property type="match status" value="1"/>
</dbReference>
<keyword evidence="15" id="KW-1185">Reference proteome</keyword>
<comment type="similarity">
    <text evidence="11">Belongs to the class I-like SAM-binding methyltransferase superfamily. RNA methyltransferase RlmE family.</text>
</comment>
<comment type="subcellular location">
    <subcellularLocation>
        <location evidence="11">Cytoplasm</location>
    </subcellularLocation>
</comment>
<name>A0A915U2Q1_9BACT</name>
<evidence type="ECO:0000256" key="11">
    <source>
        <dbReference type="HAMAP-Rule" id="MF_01547"/>
    </source>
</evidence>
<keyword evidence="1 11" id="KW-0698">rRNA processing</keyword>
<dbReference type="EMBL" id="AP024233">
    <property type="protein sequence ID" value="BCO09705.1"/>
    <property type="molecule type" value="Genomic_DNA"/>
</dbReference>
<feature type="binding site" evidence="11">
    <location>
        <position position="49"/>
    </location>
    <ligand>
        <name>S-adenosyl-L-methionine</name>
        <dbReference type="ChEBI" id="CHEBI:59789"/>
    </ligand>
</feature>
<feature type="domain" description="Ribosomal RNA methyltransferase FtsJ" evidence="13">
    <location>
        <begin position="17"/>
        <end position="196"/>
    </location>
</feature>
<evidence type="ECO:0000313" key="14">
    <source>
        <dbReference type="EMBL" id="BCO09705.1"/>
    </source>
</evidence>
<evidence type="ECO:0000256" key="5">
    <source>
        <dbReference type="ARBA" id="ARBA00037569"/>
    </source>
</evidence>
<dbReference type="GO" id="GO:0005737">
    <property type="term" value="C:cytoplasm"/>
    <property type="evidence" value="ECO:0007669"/>
    <property type="project" value="UniProtKB-SubCell"/>
</dbReference>
<evidence type="ECO:0000256" key="9">
    <source>
        <dbReference type="ARBA" id="ARBA00042745"/>
    </source>
</evidence>
<evidence type="ECO:0000256" key="10">
    <source>
        <dbReference type="ARBA" id="ARBA00048970"/>
    </source>
</evidence>
<accession>A0A915U2Q1</accession>
<evidence type="ECO:0000256" key="2">
    <source>
        <dbReference type="ARBA" id="ARBA00022603"/>
    </source>
</evidence>
<evidence type="ECO:0000256" key="1">
    <source>
        <dbReference type="ARBA" id="ARBA00022552"/>
    </source>
</evidence>
<dbReference type="RefSeq" id="WP_267926458.1">
    <property type="nucleotide sequence ID" value="NZ_AP024233.1"/>
</dbReference>
<evidence type="ECO:0000256" key="4">
    <source>
        <dbReference type="ARBA" id="ARBA00022691"/>
    </source>
</evidence>
<dbReference type="InterPro" id="IPR015507">
    <property type="entry name" value="rRNA-MeTfrase_E"/>
</dbReference>
<dbReference type="AlphaFoldDB" id="A0A915U2Q1"/>
<keyword evidence="3 11" id="KW-0808">Transferase</keyword>
<evidence type="ECO:0000256" key="7">
    <source>
        <dbReference type="ARBA" id="ARBA00041129"/>
    </source>
</evidence>
<sequence length="211" mass="24491">MRKVKDYYFEKARKDNYPARSVYKLEEVQKKYRFLKKGQRVLDLGCHPGSWSLYAARIVGSRGVVAGVDLSHTDLPTQKGHAEICWLCYDVYSDELLEHLKKTWPGFHVLLSDMAPRTTGSQYADHQQSLRLVRRALDIAAVLLHERGTFYAKAFQGEDFPELLKECKPLFETVKVVKPDSSRRESREVFILGRGFKPREARTRRLSKENQ</sequence>
<dbReference type="PANTHER" id="PTHR10920:SF18">
    <property type="entry name" value="RRNA METHYLTRANSFERASE 2, MITOCHONDRIAL"/>
    <property type="match status" value="1"/>
</dbReference>
<evidence type="ECO:0000256" key="8">
    <source>
        <dbReference type="ARBA" id="ARBA00041995"/>
    </source>
</evidence>
<feature type="binding site" evidence="11">
    <location>
        <position position="51"/>
    </location>
    <ligand>
        <name>S-adenosyl-L-methionine</name>
        <dbReference type="ChEBI" id="CHEBI:59789"/>
    </ligand>
</feature>
<dbReference type="SUPFAM" id="SSF53335">
    <property type="entry name" value="S-adenosyl-L-methionine-dependent methyltransferases"/>
    <property type="match status" value="1"/>
</dbReference>
<reference evidence="14" key="1">
    <citation type="submission" date="2020-12" db="EMBL/GenBank/DDBJ databases">
        <title>Desulfobium dissulfuricans gen. nov., sp. nov., a novel mesophilic, sulfate-reducing bacterium isolated from a deep-sea hydrothermal vent.</title>
        <authorList>
            <person name="Hashimoto Y."/>
            <person name="Tame A."/>
            <person name="Sawayama S."/>
            <person name="Miyazaki J."/>
            <person name="Takai K."/>
            <person name="Nakagawa S."/>
        </authorList>
    </citation>
    <scope>NUCLEOTIDE SEQUENCE</scope>
    <source>
        <strain evidence="14">GF1</strain>
    </source>
</reference>
<dbReference type="InterPro" id="IPR029063">
    <property type="entry name" value="SAM-dependent_MTases_sf"/>
</dbReference>
<dbReference type="InterPro" id="IPR050082">
    <property type="entry name" value="RNA_methyltr_RlmE"/>
</dbReference>
<dbReference type="Gene3D" id="3.40.50.150">
    <property type="entry name" value="Vaccinia Virus protein VP39"/>
    <property type="match status" value="1"/>
</dbReference>
<evidence type="ECO:0000256" key="12">
    <source>
        <dbReference type="PIRSR" id="PIRSR005461-1"/>
    </source>
</evidence>
<evidence type="ECO:0000256" key="6">
    <source>
        <dbReference type="ARBA" id="ARBA00038861"/>
    </source>
</evidence>
<protein>
    <recommendedName>
        <fullName evidence="7 11">Ribosomal RNA large subunit methyltransferase E</fullName>
        <ecNumber evidence="6 11">2.1.1.166</ecNumber>
    </recommendedName>
    <alternativeName>
        <fullName evidence="9 11">23S rRNA Um2552 methyltransferase</fullName>
    </alternativeName>
    <alternativeName>
        <fullName evidence="8 11">rRNA (uridine-2'-O-)-methyltransferase</fullName>
    </alternativeName>
</protein>
<gene>
    <name evidence="11 14" type="primary">rlmE</name>
    <name evidence="11" type="synonym">ftsJ</name>
    <name evidence="11" type="synonym">rrmJ</name>
    <name evidence="14" type="ORF">GF1_20810</name>
</gene>
<organism evidence="14 15">
    <name type="scientific">Desulfolithobacter dissulfuricans</name>
    <dbReference type="NCBI Taxonomy" id="2795293"/>
    <lineage>
        <taxon>Bacteria</taxon>
        <taxon>Pseudomonadati</taxon>
        <taxon>Thermodesulfobacteriota</taxon>
        <taxon>Desulfobulbia</taxon>
        <taxon>Desulfobulbales</taxon>
        <taxon>Desulfobulbaceae</taxon>
        <taxon>Desulfolithobacter</taxon>
    </lineage>
</organism>
<dbReference type="HAMAP" id="MF_01547">
    <property type="entry name" value="RNA_methyltr_E"/>
    <property type="match status" value="1"/>
</dbReference>
<comment type="catalytic activity">
    <reaction evidence="10 11">
        <text>uridine(2552) in 23S rRNA + S-adenosyl-L-methionine = 2'-O-methyluridine(2552) in 23S rRNA + S-adenosyl-L-homocysteine + H(+)</text>
        <dbReference type="Rhea" id="RHEA:42720"/>
        <dbReference type="Rhea" id="RHEA-COMP:10202"/>
        <dbReference type="Rhea" id="RHEA-COMP:10203"/>
        <dbReference type="ChEBI" id="CHEBI:15378"/>
        <dbReference type="ChEBI" id="CHEBI:57856"/>
        <dbReference type="ChEBI" id="CHEBI:59789"/>
        <dbReference type="ChEBI" id="CHEBI:65315"/>
        <dbReference type="ChEBI" id="CHEBI:74478"/>
        <dbReference type="EC" id="2.1.1.166"/>
    </reaction>
</comment>
<dbReference type="Pfam" id="PF01728">
    <property type="entry name" value="FtsJ"/>
    <property type="match status" value="1"/>
</dbReference>
<evidence type="ECO:0000256" key="3">
    <source>
        <dbReference type="ARBA" id="ARBA00022679"/>
    </source>
</evidence>
<dbReference type="InterPro" id="IPR002877">
    <property type="entry name" value="RNA_MeTrfase_FtsJ_dom"/>
</dbReference>